<evidence type="ECO:0000256" key="1">
    <source>
        <dbReference type="SAM" id="Coils"/>
    </source>
</evidence>
<sequence>MQQINLYLPEFQPNREPMRSIHMLWGLVLFLVLLVVFSFYTVNTNKQKTLMLETSRQQLEATKSRLTQLEQQRPQQNLAQLDTDIVRLQNELQRRQQILGVIADKKLGNNTGYSAHLYALGEQALDSISLQAFSLLQGGAYVEFAGKTLAADQVPFYIQRLRTQPAFAEASFGVLRITPAASGGAFDFFVARDNPRNSAAVGKTAVQMLLQLNEQAATSTARGNN</sequence>
<dbReference type="RefSeq" id="WP_378117137.1">
    <property type="nucleotide sequence ID" value="NZ_JBHRTF010000003.1"/>
</dbReference>
<dbReference type="Proteomes" id="UP001595555">
    <property type="component" value="Unassembled WGS sequence"/>
</dbReference>
<protein>
    <submittedName>
        <fullName evidence="3">MSHA biogenesis protein MshI</fullName>
    </submittedName>
</protein>
<keyword evidence="2" id="KW-0472">Membrane</keyword>
<organism evidence="3 4">
    <name type="scientific">Cellvibrio fontiphilus</name>
    <dbReference type="NCBI Taxonomy" id="1815559"/>
    <lineage>
        <taxon>Bacteria</taxon>
        <taxon>Pseudomonadati</taxon>
        <taxon>Pseudomonadota</taxon>
        <taxon>Gammaproteobacteria</taxon>
        <taxon>Cellvibrionales</taxon>
        <taxon>Cellvibrionaceae</taxon>
        <taxon>Cellvibrio</taxon>
    </lineage>
</organism>
<gene>
    <name evidence="3" type="ORF">ACFODX_06120</name>
</gene>
<accession>A0ABV7FC52</accession>
<evidence type="ECO:0000313" key="3">
    <source>
        <dbReference type="EMBL" id="MFC3115125.1"/>
    </source>
</evidence>
<evidence type="ECO:0000313" key="4">
    <source>
        <dbReference type="Proteomes" id="UP001595555"/>
    </source>
</evidence>
<feature type="transmembrane region" description="Helical" evidence="2">
    <location>
        <begin position="20"/>
        <end position="42"/>
    </location>
</feature>
<name>A0ABV7FC52_9GAMM</name>
<feature type="coiled-coil region" evidence="1">
    <location>
        <begin position="52"/>
        <end position="98"/>
    </location>
</feature>
<keyword evidence="1" id="KW-0175">Coiled coil</keyword>
<evidence type="ECO:0000256" key="2">
    <source>
        <dbReference type="SAM" id="Phobius"/>
    </source>
</evidence>
<keyword evidence="2" id="KW-0812">Transmembrane</keyword>
<comment type="caution">
    <text evidence="3">The sequence shown here is derived from an EMBL/GenBank/DDBJ whole genome shotgun (WGS) entry which is preliminary data.</text>
</comment>
<proteinExistence type="predicted"/>
<keyword evidence="4" id="KW-1185">Reference proteome</keyword>
<keyword evidence="2" id="KW-1133">Transmembrane helix</keyword>
<dbReference type="EMBL" id="JBHRTF010000003">
    <property type="protein sequence ID" value="MFC3115125.1"/>
    <property type="molecule type" value="Genomic_DNA"/>
</dbReference>
<reference evidence="4" key="1">
    <citation type="journal article" date="2019" name="Int. J. Syst. Evol. Microbiol.">
        <title>The Global Catalogue of Microorganisms (GCM) 10K type strain sequencing project: providing services to taxonomists for standard genome sequencing and annotation.</title>
        <authorList>
            <consortium name="The Broad Institute Genomics Platform"/>
            <consortium name="The Broad Institute Genome Sequencing Center for Infectious Disease"/>
            <person name="Wu L."/>
            <person name="Ma J."/>
        </authorList>
    </citation>
    <scope>NUCLEOTIDE SEQUENCE [LARGE SCALE GENOMIC DNA]</scope>
    <source>
        <strain evidence="4">KCTC 52237</strain>
    </source>
</reference>